<dbReference type="GO" id="GO:0015031">
    <property type="term" value="P:protein transport"/>
    <property type="evidence" value="ECO:0007669"/>
    <property type="project" value="TreeGrafter"/>
</dbReference>
<sequence>MSGIKSLSVTYDAINETNTFSYGDYISGRVTLEVDKEIKVNSFLIKAKGKASVLWTQQCGQTTIVYHDKETLFKSEHFFIHEKKHKENDGFSLLQDQSEMYSDVVCPGCHVYPFSFQIPQQDMPSSFKGGAGKVVYFLEAKLTRSMRMSTKDKTKFTFLSKTDVHVPDMKESQFGTAGKKLRFLNSGNVSVNVNIDGMKYYPGTELKIMSEIQNNSSCAITPKYCLYQKQSFFAMKSRQVHTKDILKEKGEPIEPSTNLTVSKSLSIPSDAIPSILSNCKVLNVEYRLKVYLDIKYSRNPEIKFPLVIAAAPQNTDGAATSEALERTEPPPPYNAYSLYPTLPNPSGSSWA</sequence>
<feature type="region of interest" description="Disordered" evidence="2">
    <location>
        <begin position="317"/>
        <end position="351"/>
    </location>
</feature>
<proteinExistence type="inferred from homology"/>
<comment type="similarity">
    <text evidence="1">Belongs to the arrestin family.</text>
</comment>
<reference evidence="4" key="1">
    <citation type="submission" date="2020-10" db="EMBL/GenBank/DDBJ databases">
        <title>Chromosome-scale genome assembly of the Allis shad, Alosa alosa.</title>
        <authorList>
            <person name="Margot Z."/>
            <person name="Christophe K."/>
            <person name="Cabau C."/>
            <person name="Louis A."/>
            <person name="Berthelot C."/>
            <person name="Parey E."/>
            <person name="Roest Crollius H."/>
            <person name="Montfort J."/>
            <person name="Robinson-Rechavi M."/>
            <person name="Bucao C."/>
            <person name="Bouchez O."/>
            <person name="Gislard M."/>
            <person name="Lluch J."/>
            <person name="Milhes M."/>
            <person name="Lampietro C."/>
            <person name="Lopez Roques C."/>
            <person name="Donnadieu C."/>
            <person name="Braasch I."/>
            <person name="Desvignes T."/>
            <person name="Postlethwait J."/>
            <person name="Bobe J."/>
            <person name="Guiguen Y."/>
        </authorList>
    </citation>
    <scope>NUCLEOTIDE SEQUENCE</scope>
    <source>
        <strain evidence="4">M-15738</strain>
        <tissue evidence="4">Blood</tissue>
    </source>
</reference>
<dbReference type="PANTHER" id="PTHR11188">
    <property type="entry name" value="ARRESTIN DOMAIN CONTAINING PROTEIN"/>
    <property type="match status" value="1"/>
</dbReference>
<evidence type="ECO:0000256" key="1">
    <source>
        <dbReference type="ARBA" id="ARBA00005298"/>
    </source>
</evidence>
<keyword evidence="5" id="KW-1185">Reference proteome</keyword>
<dbReference type="InterPro" id="IPR011022">
    <property type="entry name" value="Arrestin_C-like"/>
</dbReference>
<dbReference type="InterPro" id="IPR050357">
    <property type="entry name" value="Arrestin_domain-protein"/>
</dbReference>
<dbReference type="GO" id="GO:0005737">
    <property type="term" value="C:cytoplasm"/>
    <property type="evidence" value="ECO:0007669"/>
    <property type="project" value="TreeGrafter"/>
</dbReference>
<evidence type="ECO:0000313" key="5">
    <source>
        <dbReference type="Proteomes" id="UP000823561"/>
    </source>
</evidence>
<feature type="domain" description="Arrestin C-terminal-like" evidence="3">
    <location>
        <begin position="185"/>
        <end position="313"/>
    </location>
</feature>
<comment type="caution">
    <text evidence="4">The sequence shown here is derived from an EMBL/GenBank/DDBJ whole genome shotgun (WGS) entry which is preliminary data.</text>
</comment>
<dbReference type="Proteomes" id="UP000823561">
    <property type="component" value="Chromosome 5"/>
</dbReference>
<dbReference type="InterPro" id="IPR014752">
    <property type="entry name" value="Arrestin-like_C"/>
</dbReference>
<evidence type="ECO:0000259" key="3">
    <source>
        <dbReference type="SMART" id="SM01017"/>
    </source>
</evidence>
<gene>
    <name evidence="4" type="ORF">AALO_G00063710</name>
</gene>
<dbReference type="EMBL" id="JADWDJ010000005">
    <property type="protein sequence ID" value="KAG5280758.1"/>
    <property type="molecule type" value="Genomic_DNA"/>
</dbReference>
<organism evidence="4 5">
    <name type="scientific">Alosa alosa</name>
    <name type="common">allis shad</name>
    <dbReference type="NCBI Taxonomy" id="278164"/>
    <lineage>
        <taxon>Eukaryota</taxon>
        <taxon>Metazoa</taxon>
        <taxon>Chordata</taxon>
        <taxon>Craniata</taxon>
        <taxon>Vertebrata</taxon>
        <taxon>Euteleostomi</taxon>
        <taxon>Actinopterygii</taxon>
        <taxon>Neopterygii</taxon>
        <taxon>Teleostei</taxon>
        <taxon>Clupei</taxon>
        <taxon>Clupeiformes</taxon>
        <taxon>Clupeoidei</taxon>
        <taxon>Clupeidae</taxon>
        <taxon>Alosa</taxon>
    </lineage>
</organism>
<name>A0AAV6H076_9TELE</name>
<dbReference type="SMART" id="SM01017">
    <property type="entry name" value="Arrestin_C"/>
    <property type="match status" value="1"/>
</dbReference>
<dbReference type="GO" id="GO:0007399">
    <property type="term" value="P:nervous system development"/>
    <property type="evidence" value="ECO:0007669"/>
    <property type="project" value="UniProtKB-ARBA"/>
</dbReference>
<dbReference type="Pfam" id="PF02752">
    <property type="entry name" value="Arrestin_C"/>
    <property type="match status" value="1"/>
</dbReference>
<dbReference type="AlphaFoldDB" id="A0AAV6H076"/>
<dbReference type="GO" id="GO:0005886">
    <property type="term" value="C:plasma membrane"/>
    <property type="evidence" value="ECO:0007669"/>
    <property type="project" value="TreeGrafter"/>
</dbReference>
<dbReference type="InterPro" id="IPR011021">
    <property type="entry name" value="Arrestin-like_N"/>
</dbReference>
<evidence type="ECO:0000256" key="2">
    <source>
        <dbReference type="SAM" id="MobiDB-lite"/>
    </source>
</evidence>
<protein>
    <recommendedName>
        <fullName evidence="3">Arrestin C-terminal-like domain-containing protein</fullName>
    </recommendedName>
</protein>
<dbReference type="InterPro" id="IPR014756">
    <property type="entry name" value="Ig_E-set"/>
</dbReference>
<dbReference type="Pfam" id="PF00339">
    <property type="entry name" value="Arrestin_N"/>
    <property type="match status" value="1"/>
</dbReference>
<dbReference type="Gene3D" id="2.60.40.640">
    <property type="match status" value="2"/>
</dbReference>
<dbReference type="SUPFAM" id="SSF81296">
    <property type="entry name" value="E set domains"/>
    <property type="match status" value="2"/>
</dbReference>
<accession>A0AAV6H076</accession>
<evidence type="ECO:0000313" key="4">
    <source>
        <dbReference type="EMBL" id="KAG5280758.1"/>
    </source>
</evidence>
<dbReference type="PANTHER" id="PTHR11188:SF135">
    <property type="entry name" value="ARRESTIN DOMAIN CONTAINING 3-LIKE-RELATED"/>
    <property type="match status" value="1"/>
</dbReference>